<dbReference type="PANTHER" id="PTHR30486">
    <property type="entry name" value="TWITCHING MOTILITY PROTEIN PILT"/>
    <property type="match status" value="1"/>
</dbReference>
<dbReference type="SUPFAM" id="SSF52540">
    <property type="entry name" value="P-loop containing nucleoside triphosphate hydrolases"/>
    <property type="match status" value="1"/>
</dbReference>
<dbReference type="Pfam" id="PF00437">
    <property type="entry name" value="T2SSE"/>
    <property type="match status" value="1"/>
</dbReference>
<dbReference type="RefSeq" id="WP_146979808.1">
    <property type="nucleotide sequence ID" value="NZ_VOSM01000001.1"/>
</dbReference>
<dbReference type="PROSITE" id="PS50006">
    <property type="entry name" value="FHA_DOMAIN"/>
    <property type="match status" value="1"/>
</dbReference>
<feature type="compositionally biased region" description="Pro residues" evidence="2">
    <location>
        <begin position="102"/>
        <end position="122"/>
    </location>
</feature>
<evidence type="ECO:0000259" key="3">
    <source>
        <dbReference type="PROSITE" id="PS50006"/>
    </source>
</evidence>
<dbReference type="InterPro" id="IPR008984">
    <property type="entry name" value="SMAD_FHA_dom_sf"/>
</dbReference>
<evidence type="ECO:0000256" key="1">
    <source>
        <dbReference type="ARBA" id="ARBA00006611"/>
    </source>
</evidence>
<feature type="compositionally biased region" description="Low complexity" evidence="2">
    <location>
        <begin position="150"/>
        <end position="174"/>
    </location>
</feature>
<dbReference type="SMART" id="SM00240">
    <property type="entry name" value="FHA"/>
    <property type="match status" value="1"/>
</dbReference>
<protein>
    <submittedName>
        <fullName evidence="4">FHA domain-containing protein</fullName>
    </submittedName>
</protein>
<evidence type="ECO:0000313" key="5">
    <source>
        <dbReference type="Proteomes" id="UP000321412"/>
    </source>
</evidence>
<dbReference type="Gene3D" id="2.60.200.20">
    <property type="match status" value="1"/>
</dbReference>
<reference evidence="4 5" key="1">
    <citation type="submission" date="2019-08" db="EMBL/GenBank/DDBJ databases">
        <title>Bradymonadales sp. TMQ4.</title>
        <authorList>
            <person name="Liang Q."/>
        </authorList>
    </citation>
    <scope>NUCLEOTIDE SEQUENCE [LARGE SCALE GENOMIC DNA]</scope>
    <source>
        <strain evidence="4 5">TMQ4</strain>
    </source>
</reference>
<dbReference type="Proteomes" id="UP000321412">
    <property type="component" value="Unassembled WGS sequence"/>
</dbReference>
<evidence type="ECO:0000313" key="4">
    <source>
        <dbReference type="EMBL" id="TXD39381.1"/>
    </source>
</evidence>
<keyword evidence="5" id="KW-1185">Reference proteome</keyword>
<dbReference type="CDD" id="cd00060">
    <property type="entry name" value="FHA"/>
    <property type="match status" value="1"/>
</dbReference>
<evidence type="ECO:0000256" key="2">
    <source>
        <dbReference type="SAM" id="MobiDB-lite"/>
    </source>
</evidence>
<organism evidence="4 5">
    <name type="scientific">Lujinxingia vulgaris</name>
    <dbReference type="NCBI Taxonomy" id="2600176"/>
    <lineage>
        <taxon>Bacteria</taxon>
        <taxon>Deltaproteobacteria</taxon>
        <taxon>Bradymonadales</taxon>
        <taxon>Lujinxingiaceae</taxon>
        <taxon>Lujinxingia</taxon>
    </lineage>
</organism>
<name>A0A5C6XDD0_9DELT</name>
<dbReference type="InterPro" id="IPR027417">
    <property type="entry name" value="P-loop_NTPase"/>
</dbReference>
<gene>
    <name evidence="4" type="ORF">FRC98_03010</name>
</gene>
<feature type="region of interest" description="Disordered" evidence="2">
    <location>
        <begin position="257"/>
        <end position="276"/>
    </location>
</feature>
<feature type="compositionally biased region" description="Pro residues" evidence="2">
    <location>
        <begin position="187"/>
        <end position="198"/>
    </location>
</feature>
<dbReference type="InterPro" id="IPR000253">
    <property type="entry name" value="FHA_dom"/>
</dbReference>
<dbReference type="Pfam" id="PF00498">
    <property type="entry name" value="FHA"/>
    <property type="match status" value="1"/>
</dbReference>
<dbReference type="InterPro" id="IPR050921">
    <property type="entry name" value="T4SS_GSP_E_ATPase"/>
</dbReference>
<dbReference type="PANTHER" id="PTHR30486:SF6">
    <property type="entry name" value="TYPE IV PILUS RETRACTATION ATPASE PILT"/>
    <property type="match status" value="1"/>
</dbReference>
<dbReference type="SUPFAM" id="SSF49879">
    <property type="entry name" value="SMAD/FHA domain"/>
    <property type="match status" value="1"/>
</dbReference>
<feature type="domain" description="FHA" evidence="3">
    <location>
        <begin position="23"/>
        <end position="72"/>
    </location>
</feature>
<sequence length="729" mass="78089">MFSVLISEKGGQQSRLDFDKSEITIGRMKGNDIVLPKGNVSKQHTRIVLRDSAFFIVDLKSTNGTYVNGRKVTAEQSVSEADKIYIGDFILQVEQPNASVNPGPPMPPQAPGRGLPPQPPQAPGGNRPMDRHFPTVMDGPQSGGFGGQPQSGPQQPFQAPQQPSAPQQPASGPQNMPPRAPSIPGAPVAPPTPTPPPGGAMGQDLRQTYADMDAHHAEVDVLEVSPEVEPLTEDDRVTGEGQAYEPAYEEVDPFDVAATPTPAPQAAPQAPASAEPAAPAFDVPVFDAPAEEEPAPPAPLDEGVVETPGPLGIRPLATRIALEDEFDADAHLAQVDVARVFFEQLGEEELPLAYPPEDSDRARFENIIDEAIDVVSPAGDREALIETLLTEAVGLGPVESYLDDPDVQAIYVNRFDRIILRRGGKLVIAPRAFSHPEFLTLAARRLLGPQDGVSPADEVRFSDGTRVHIVMPPLAVDGPVLTIRKPKRYQPSLDELAAQGAMSVGMADFLRRAVEAGRSIVIAGPTSSGKTTLLGALSRLVPESSRLIAIEEHSSLNLDAPTALRLEANPAQGFDMRYLLRGAVAMHPQRIVLDECRGAEAYDWVTSAASGTEGSMLTLHGSSAIDALGRLESLSLLGAADLSPRGLREQVARSVNLVVVLHATSEGGFRVQQISEVQGVDLDTFRLGDVFYYRVEGGTGEFYPTGYIPMFYEDLRHAGVDVDLGIFRE</sequence>
<proteinExistence type="inferred from homology"/>
<comment type="similarity">
    <text evidence="1">Belongs to the GSP E family.</text>
</comment>
<dbReference type="AlphaFoldDB" id="A0A5C6XDD0"/>
<feature type="region of interest" description="Disordered" evidence="2">
    <location>
        <begin position="96"/>
        <end position="248"/>
    </location>
</feature>
<dbReference type="Gene3D" id="3.40.50.300">
    <property type="entry name" value="P-loop containing nucleotide triphosphate hydrolases"/>
    <property type="match status" value="1"/>
</dbReference>
<dbReference type="Gene3D" id="3.30.450.380">
    <property type="match status" value="1"/>
</dbReference>
<comment type="caution">
    <text evidence="4">The sequence shown here is derived from an EMBL/GenBank/DDBJ whole genome shotgun (WGS) entry which is preliminary data.</text>
</comment>
<dbReference type="OrthoDB" id="9810761at2"/>
<dbReference type="EMBL" id="VOSM01000001">
    <property type="protein sequence ID" value="TXD39381.1"/>
    <property type="molecule type" value="Genomic_DNA"/>
</dbReference>
<dbReference type="CDD" id="cd01130">
    <property type="entry name" value="VirB11-like_ATPase"/>
    <property type="match status" value="1"/>
</dbReference>
<dbReference type="GO" id="GO:0016887">
    <property type="term" value="F:ATP hydrolysis activity"/>
    <property type="evidence" value="ECO:0007669"/>
    <property type="project" value="InterPro"/>
</dbReference>
<accession>A0A5C6XDD0</accession>
<dbReference type="InterPro" id="IPR001482">
    <property type="entry name" value="T2SS/T4SS_dom"/>
</dbReference>